<evidence type="ECO:0000313" key="7">
    <source>
        <dbReference type="EMBL" id="JAP91802.1"/>
    </source>
</evidence>
<reference evidence="7" key="1">
    <citation type="submission" date="2015-07" db="EMBL/GenBank/DDBJ databases">
        <title>Adaptation to a free-living lifestyle via gene acquisitions in the diplomonad Trepomonas sp. PC1.</title>
        <authorList>
            <person name="Xu F."/>
            <person name="Jerlstrom-Hultqvist J."/>
            <person name="Kolisko M."/>
            <person name="Simpson A.G.B."/>
            <person name="Roger A.J."/>
            <person name="Svard S.G."/>
            <person name="Andersson J.O."/>
        </authorList>
    </citation>
    <scope>NUCLEOTIDE SEQUENCE</scope>
    <source>
        <strain evidence="7">PC1</strain>
    </source>
</reference>
<evidence type="ECO:0000256" key="5">
    <source>
        <dbReference type="PIRSR" id="PIRSR604254-1"/>
    </source>
</evidence>
<organism evidence="7">
    <name type="scientific">Trepomonas sp. PC1</name>
    <dbReference type="NCBI Taxonomy" id="1076344"/>
    <lineage>
        <taxon>Eukaryota</taxon>
        <taxon>Metamonada</taxon>
        <taxon>Diplomonadida</taxon>
        <taxon>Hexamitidae</taxon>
        <taxon>Hexamitinae</taxon>
        <taxon>Trepomonas</taxon>
    </lineage>
</organism>
<dbReference type="EMBL" id="GDID01004804">
    <property type="protein sequence ID" value="JAP91802.1"/>
    <property type="molecule type" value="Transcribed_RNA"/>
</dbReference>
<dbReference type="InterPro" id="IPR004254">
    <property type="entry name" value="AdipoR/HlyIII-related"/>
</dbReference>
<feature type="transmembrane region" description="Helical" evidence="6">
    <location>
        <begin position="206"/>
        <end position="226"/>
    </location>
</feature>
<evidence type="ECO:0000256" key="6">
    <source>
        <dbReference type="SAM" id="Phobius"/>
    </source>
</evidence>
<keyword evidence="2 6" id="KW-0812">Transmembrane</keyword>
<accession>A0A146K4I9</accession>
<keyword evidence="4 6" id="KW-0472">Membrane</keyword>
<feature type="transmembrane region" description="Helical" evidence="6">
    <location>
        <begin position="112"/>
        <end position="135"/>
    </location>
</feature>
<feature type="transmembrane region" description="Helical" evidence="6">
    <location>
        <begin position="232"/>
        <end position="254"/>
    </location>
</feature>
<feature type="non-terminal residue" evidence="7">
    <location>
        <position position="1"/>
    </location>
</feature>
<evidence type="ECO:0000256" key="3">
    <source>
        <dbReference type="ARBA" id="ARBA00022989"/>
    </source>
</evidence>
<dbReference type="GO" id="GO:0046872">
    <property type="term" value="F:metal ion binding"/>
    <property type="evidence" value="ECO:0007669"/>
    <property type="project" value="UniProtKB-KW"/>
</dbReference>
<feature type="binding site" evidence="5">
    <location>
        <position position="133"/>
    </location>
    <ligand>
        <name>Zn(2+)</name>
        <dbReference type="ChEBI" id="CHEBI:29105"/>
    </ligand>
</feature>
<feature type="binding site" evidence="5">
    <location>
        <position position="271"/>
    </location>
    <ligand>
        <name>Zn(2+)</name>
        <dbReference type="ChEBI" id="CHEBI:29105"/>
    </ligand>
</feature>
<sequence>FFNVDYFISMDNYQLIPDNYIPKPFNPEHFIEASSDTSENDAQFDTGFASRFDPDFTKMNPDEIRKWTREHNYAPAAITNEIFNCASHLFGGVLVLIGIVVLVSLADSTIKMVSFIIYGITTEMMLFGSALHHGVGLHWGISIKLYRALRLVDHEGIFFVIAGTLTPFALVTVGGSLGITITVYMFFVMFCGVTMKLILRHTVNQNIFNFLYLLMGWSGILLFKPIVDSQGWGAISLVLGGGLAYTVGIIFFTLEKPNPIPGYFCSHEIWHCFVLLGVVLHFLAHLIYTEFK</sequence>
<name>A0A146K4I9_9EUKA</name>
<dbReference type="AlphaFoldDB" id="A0A146K4I9"/>
<feature type="transmembrane region" description="Helical" evidence="6">
    <location>
        <begin position="269"/>
        <end position="288"/>
    </location>
</feature>
<feature type="transmembrane region" description="Helical" evidence="6">
    <location>
        <begin position="181"/>
        <end position="199"/>
    </location>
</feature>
<evidence type="ECO:0000256" key="4">
    <source>
        <dbReference type="ARBA" id="ARBA00023136"/>
    </source>
</evidence>
<evidence type="ECO:0000256" key="1">
    <source>
        <dbReference type="ARBA" id="ARBA00004141"/>
    </source>
</evidence>
<protein>
    <submittedName>
        <fullName evidence="7">Hemolysin III family protein</fullName>
    </submittedName>
</protein>
<feature type="transmembrane region" description="Helical" evidence="6">
    <location>
        <begin position="156"/>
        <end position="175"/>
    </location>
</feature>
<dbReference type="PANTHER" id="PTHR20855">
    <property type="entry name" value="ADIPOR/PROGESTIN RECEPTOR-RELATED"/>
    <property type="match status" value="1"/>
</dbReference>
<proteinExistence type="predicted"/>
<comment type="subcellular location">
    <subcellularLocation>
        <location evidence="1">Membrane</location>
        <topology evidence="1">Multi-pass membrane protein</topology>
    </subcellularLocation>
</comment>
<dbReference type="GO" id="GO:0016020">
    <property type="term" value="C:membrane"/>
    <property type="evidence" value="ECO:0007669"/>
    <property type="project" value="UniProtKB-SubCell"/>
</dbReference>
<evidence type="ECO:0000256" key="2">
    <source>
        <dbReference type="ARBA" id="ARBA00022692"/>
    </source>
</evidence>
<keyword evidence="3 6" id="KW-1133">Transmembrane helix</keyword>
<dbReference type="PANTHER" id="PTHR20855:SF3">
    <property type="entry name" value="LD03007P"/>
    <property type="match status" value="1"/>
</dbReference>
<dbReference type="Pfam" id="PF03006">
    <property type="entry name" value="HlyIII"/>
    <property type="match status" value="1"/>
</dbReference>
<keyword evidence="5" id="KW-0862">Zinc</keyword>
<gene>
    <name evidence="7" type="ORF">TPC1_16467</name>
</gene>
<keyword evidence="5" id="KW-0479">Metal-binding</keyword>
<feature type="binding site" evidence="5">
    <location>
        <position position="267"/>
    </location>
    <ligand>
        <name>Zn(2+)</name>
        <dbReference type="ChEBI" id="CHEBI:29105"/>
    </ligand>
</feature>
<feature type="transmembrane region" description="Helical" evidence="6">
    <location>
        <begin position="89"/>
        <end position="106"/>
    </location>
</feature>